<protein>
    <submittedName>
        <fullName evidence="1">Uncharacterized protein</fullName>
    </submittedName>
</protein>
<gene>
    <name evidence="1" type="ORF">NCTC8129_01660</name>
</gene>
<accession>A0A377KL07</accession>
<evidence type="ECO:0000313" key="2">
    <source>
        <dbReference type="Proteomes" id="UP000254070"/>
    </source>
</evidence>
<name>A0A377KL07_9ENTE</name>
<dbReference type="Proteomes" id="UP000254070">
    <property type="component" value="Unassembled WGS sequence"/>
</dbReference>
<sequence>MDKKVVLLHKNEEYGTNLKISFATDSRTKGVQKSGFSEISKKKTSNTKNVLFVFLSSFSNRNDFFLDLF</sequence>
<organism evidence="1 2">
    <name type="scientific">Enterococcus durans</name>
    <dbReference type="NCBI Taxonomy" id="53345"/>
    <lineage>
        <taxon>Bacteria</taxon>
        <taxon>Bacillati</taxon>
        <taxon>Bacillota</taxon>
        <taxon>Bacilli</taxon>
        <taxon>Lactobacillales</taxon>
        <taxon>Enterococcaceae</taxon>
        <taxon>Enterococcus</taxon>
    </lineage>
</organism>
<dbReference type="EMBL" id="UGIF01000002">
    <property type="protein sequence ID" value="STP29462.1"/>
    <property type="molecule type" value="Genomic_DNA"/>
</dbReference>
<reference evidence="1 2" key="1">
    <citation type="submission" date="2018-06" db="EMBL/GenBank/DDBJ databases">
        <authorList>
            <consortium name="Pathogen Informatics"/>
            <person name="Doyle S."/>
        </authorList>
    </citation>
    <scope>NUCLEOTIDE SEQUENCE [LARGE SCALE GENOMIC DNA]</scope>
    <source>
        <strain evidence="1 2">NCTC8129</strain>
    </source>
</reference>
<dbReference type="AlphaFoldDB" id="A0A377KL07"/>
<proteinExistence type="predicted"/>
<evidence type="ECO:0000313" key="1">
    <source>
        <dbReference type="EMBL" id="STP29462.1"/>
    </source>
</evidence>